<dbReference type="InterPro" id="IPR001406">
    <property type="entry name" value="PsdUridine_synth_TruA"/>
</dbReference>
<evidence type="ECO:0000313" key="8">
    <source>
        <dbReference type="Proteomes" id="UP000311919"/>
    </source>
</evidence>
<dbReference type="PANTHER" id="PTHR11142:SF5">
    <property type="entry name" value="TRNA PSEUDOURIDINE(38_39) SYNTHASE"/>
    <property type="match status" value="1"/>
</dbReference>
<dbReference type="InterPro" id="IPR020095">
    <property type="entry name" value="PsdUridine_synth_TruA_C"/>
</dbReference>
<dbReference type="SUPFAM" id="SSF55120">
    <property type="entry name" value="Pseudouridine synthase"/>
    <property type="match status" value="1"/>
</dbReference>
<proteinExistence type="inferred from homology"/>
<dbReference type="EMBL" id="SKCS01000393">
    <property type="protein sequence ID" value="TNN09638.1"/>
    <property type="molecule type" value="Genomic_DNA"/>
</dbReference>
<comment type="caution">
    <text evidence="7">The sequence shown here is derived from an EMBL/GenBank/DDBJ whole genome shotgun (WGS) entry which is preliminary data.</text>
</comment>
<protein>
    <recommendedName>
        <fullName evidence="4">tRNA pseudouridine synthase</fullName>
        <ecNumber evidence="4">5.4.99.12</ecNumber>
    </recommendedName>
</protein>
<evidence type="ECO:0000256" key="1">
    <source>
        <dbReference type="ARBA" id="ARBA00009375"/>
    </source>
</evidence>
<dbReference type="AlphaFoldDB" id="A0A4Z2CZT3"/>
<dbReference type="InterPro" id="IPR020103">
    <property type="entry name" value="PsdUridine_synth_cat_dom_sf"/>
</dbReference>
<feature type="domain" description="Pseudouridine synthase I TruA alpha/beta" evidence="6">
    <location>
        <begin position="224"/>
        <end position="332"/>
    </location>
</feature>
<dbReference type="Gene3D" id="3.30.70.580">
    <property type="entry name" value="Pseudouridine synthase I, catalytic domain, N-terminal subdomain"/>
    <property type="match status" value="1"/>
</dbReference>
<keyword evidence="3 4" id="KW-0413">Isomerase</keyword>
<evidence type="ECO:0000256" key="2">
    <source>
        <dbReference type="ARBA" id="ARBA00022694"/>
    </source>
</evidence>
<evidence type="ECO:0000259" key="6">
    <source>
        <dbReference type="Pfam" id="PF01416"/>
    </source>
</evidence>
<dbReference type="HAMAP" id="MF_00171">
    <property type="entry name" value="TruA"/>
    <property type="match status" value="1"/>
</dbReference>
<comment type="catalytic activity">
    <reaction evidence="4">
        <text>uridine(38/39/40) in tRNA = pseudouridine(38/39/40) in tRNA</text>
        <dbReference type="Rhea" id="RHEA:22376"/>
        <dbReference type="Rhea" id="RHEA-COMP:10085"/>
        <dbReference type="Rhea" id="RHEA-COMP:10087"/>
        <dbReference type="ChEBI" id="CHEBI:65314"/>
        <dbReference type="ChEBI" id="CHEBI:65315"/>
        <dbReference type="EC" id="5.4.99.12"/>
    </reaction>
</comment>
<dbReference type="GO" id="GO:0031119">
    <property type="term" value="P:tRNA pseudouridine synthesis"/>
    <property type="evidence" value="ECO:0007669"/>
    <property type="project" value="TreeGrafter"/>
</dbReference>
<dbReference type="EC" id="5.4.99.12" evidence="4"/>
<dbReference type="InterPro" id="IPR020097">
    <property type="entry name" value="PsdUridine_synth_TruA_a/b_dom"/>
</dbReference>
<dbReference type="InterPro" id="IPR020094">
    <property type="entry name" value="TruA/RsuA/RluB/E/F_N"/>
</dbReference>
<keyword evidence="8" id="KW-1185">Reference proteome</keyword>
<evidence type="ECO:0000256" key="4">
    <source>
        <dbReference type="RuleBase" id="RU003792"/>
    </source>
</evidence>
<keyword evidence="2 4" id="KW-0819">tRNA processing</keyword>
<sequence length="450" mass="51837">MRGTAEGLKMLESKLQSLKELDFEALREKAISLVKQNQRLENLVLKLRNPEKNISKTNRHFIFDKYKKRHIALKLSYLGWQYCGLVPQGCYTLTVMDRLLDALEKAKLIENRNECSFSVCGRTDKGVSGICQVVSFVSRSVVAEGVGVIEDSGCRISERQEVPDKEMDFVSILNRNLPRDIRVLAWSPVSPEFNARFDCRRRSYEYYFPESGLDIESMIDAGNRLVGVHDFRNFCASRIEKDTVSFVREIFEVVINVVDWSDHHTKLYCLCVSASGFLYHQIRYIASILFMVGRGYESPSVIDDMLDLTKTPAKPQYQLAADYPLLFITGSYPEDCLNWETSEAAQLDLVKHYQRQWSEYRIRSAIVKRILNYVESTIPNSSLLNHHLDKISPEARFTSPLQPSNKSVIRKLSTRHVELTLDEKIEKIRKKRKMSTPNLDKPIETGENSE</sequence>
<feature type="region of interest" description="Disordered" evidence="5">
    <location>
        <begin position="430"/>
        <end position="450"/>
    </location>
</feature>
<dbReference type="NCBIfam" id="TIGR00071">
    <property type="entry name" value="hisT_truA"/>
    <property type="match status" value="1"/>
</dbReference>
<dbReference type="OrthoDB" id="25767at2759"/>
<dbReference type="PANTHER" id="PTHR11142">
    <property type="entry name" value="PSEUDOURIDYLATE SYNTHASE"/>
    <property type="match status" value="1"/>
</dbReference>
<organism evidence="7 8">
    <name type="scientific">Schistosoma japonicum</name>
    <name type="common">Blood fluke</name>
    <dbReference type="NCBI Taxonomy" id="6182"/>
    <lineage>
        <taxon>Eukaryota</taxon>
        <taxon>Metazoa</taxon>
        <taxon>Spiralia</taxon>
        <taxon>Lophotrochozoa</taxon>
        <taxon>Platyhelminthes</taxon>
        <taxon>Trematoda</taxon>
        <taxon>Digenea</taxon>
        <taxon>Strigeidida</taxon>
        <taxon>Schistosomatoidea</taxon>
        <taxon>Schistosomatidae</taxon>
        <taxon>Schistosoma</taxon>
    </lineage>
</organism>
<evidence type="ECO:0000256" key="3">
    <source>
        <dbReference type="ARBA" id="ARBA00023235"/>
    </source>
</evidence>
<evidence type="ECO:0000256" key="5">
    <source>
        <dbReference type="SAM" id="MobiDB-lite"/>
    </source>
</evidence>
<dbReference type="GO" id="GO:1990481">
    <property type="term" value="P:mRNA pseudouridine synthesis"/>
    <property type="evidence" value="ECO:0007669"/>
    <property type="project" value="TreeGrafter"/>
</dbReference>
<dbReference type="Proteomes" id="UP000311919">
    <property type="component" value="Unassembled WGS sequence"/>
</dbReference>
<dbReference type="STRING" id="6182.A0A4Z2CZT3"/>
<accession>A0A4Z2CZT3</accession>
<dbReference type="GO" id="GO:0005634">
    <property type="term" value="C:nucleus"/>
    <property type="evidence" value="ECO:0007669"/>
    <property type="project" value="TreeGrafter"/>
</dbReference>
<dbReference type="Gene3D" id="3.30.70.660">
    <property type="entry name" value="Pseudouridine synthase I, catalytic domain, C-terminal subdomain"/>
    <property type="match status" value="1"/>
</dbReference>
<name>A0A4Z2CZT3_SCHJA</name>
<reference evidence="7 8" key="1">
    <citation type="submission" date="2019-03" db="EMBL/GenBank/DDBJ databases">
        <title>An improved genome assembly of the fluke Schistosoma japonicum.</title>
        <authorList>
            <person name="Hu W."/>
            <person name="Luo F."/>
            <person name="Yin M."/>
            <person name="Mo X."/>
            <person name="Sun C."/>
            <person name="Wu Q."/>
            <person name="Zhu B."/>
            <person name="Xiang M."/>
            <person name="Wang J."/>
            <person name="Wang Y."/>
            <person name="Zhang T."/>
            <person name="Xu B."/>
            <person name="Zheng H."/>
            <person name="Feng Z."/>
        </authorList>
    </citation>
    <scope>NUCLEOTIDE SEQUENCE [LARGE SCALE GENOMIC DNA]</scope>
    <source>
        <strain evidence="7">HuSjv2</strain>
        <tissue evidence="7">Worms</tissue>
    </source>
</reference>
<dbReference type="GO" id="GO:0003723">
    <property type="term" value="F:RNA binding"/>
    <property type="evidence" value="ECO:0007669"/>
    <property type="project" value="InterPro"/>
</dbReference>
<dbReference type="GO" id="GO:0160147">
    <property type="term" value="F:tRNA pseudouridine(38-40) synthase activity"/>
    <property type="evidence" value="ECO:0007669"/>
    <property type="project" value="UniProtKB-EC"/>
</dbReference>
<gene>
    <name evidence="7" type="ORF">EWB00_006169</name>
</gene>
<dbReference type="GO" id="GO:0005737">
    <property type="term" value="C:cytoplasm"/>
    <property type="evidence" value="ECO:0007669"/>
    <property type="project" value="TreeGrafter"/>
</dbReference>
<evidence type="ECO:0000313" key="7">
    <source>
        <dbReference type="EMBL" id="TNN09638.1"/>
    </source>
</evidence>
<dbReference type="Pfam" id="PF01416">
    <property type="entry name" value="PseudoU_synth_1"/>
    <property type="match status" value="1"/>
</dbReference>
<comment type="similarity">
    <text evidence="1 4">Belongs to the tRNA pseudouridine synthase TruA family.</text>
</comment>